<dbReference type="Gene3D" id="2.60.40.10">
    <property type="entry name" value="Immunoglobulins"/>
    <property type="match status" value="1"/>
</dbReference>
<feature type="chain" id="PRO_5040406148" description="Ig-like domain-containing protein" evidence="2">
    <location>
        <begin position="25"/>
        <end position="279"/>
    </location>
</feature>
<dbReference type="InterPro" id="IPR013162">
    <property type="entry name" value="CD80_C2-set"/>
</dbReference>
<feature type="domain" description="Ig-like" evidence="3">
    <location>
        <begin position="118"/>
        <end position="217"/>
    </location>
</feature>
<accession>A0A9Q1BJD6</accession>
<evidence type="ECO:0000256" key="1">
    <source>
        <dbReference type="ARBA" id="ARBA00023157"/>
    </source>
</evidence>
<keyword evidence="5" id="KW-1185">Reference proteome</keyword>
<evidence type="ECO:0000256" key="2">
    <source>
        <dbReference type="SAM" id="SignalP"/>
    </source>
</evidence>
<dbReference type="Proteomes" id="UP001152320">
    <property type="component" value="Chromosome 16"/>
</dbReference>
<comment type="caution">
    <text evidence="4">The sequence shown here is derived from an EMBL/GenBank/DDBJ whole genome shotgun (WGS) entry which is preliminary data.</text>
</comment>
<feature type="signal peptide" evidence="2">
    <location>
        <begin position="1"/>
        <end position="24"/>
    </location>
</feature>
<dbReference type="OrthoDB" id="6413693at2759"/>
<dbReference type="Pfam" id="PF08205">
    <property type="entry name" value="C2-set_2"/>
    <property type="match status" value="1"/>
</dbReference>
<evidence type="ECO:0000259" key="3">
    <source>
        <dbReference type="PROSITE" id="PS50835"/>
    </source>
</evidence>
<dbReference type="EMBL" id="JAIZAY010000016">
    <property type="protein sequence ID" value="KAJ8027590.1"/>
    <property type="molecule type" value="Genomic_DNA"/>
</dbReference>
<dbReference type="InterPro" id="IPR007110">
    <property type="entry name" value="Ig-like_dom"/>
</dbReference>
<organism evidence="4 5">
    <name type="scientific">Holothuria leucospilota</name>
    <name type="common">Black long sea cucumber</name>
    <name type="synonym">Mertensiothuria leucospilota</name>
    <dbReference type="NCBI Taxonomy" id="206669"/>
    <lineage>
        <taxon>Eukaryota</taxon>
        <taxon>Metazoa</taxon>
        <taxon>Echinodermata</taxon>
        <taxon>Eleutherozoa</taxon>
        <taxon>Echinozoa</taxon>
        <taxon>Holothuroidea</taxon>
        <taxon>Aspidochirotacea</taxon>
        <taxon>Aspidochirotida</taxon>
        <taxon>Holothuriidae</taxon>
        <taxon>Holothuria</taxon>
    </lineage>
</organism>
<reference evidence="4" key="1">
    <citation type="submission" date="2021-10" db="EMBL/GenBank/DDBJ databases">
        <title>Tropical sea cucumber genome reveals ecological adaptation and Cuvierian tubules defense mechanism.</title>
        <authorList>
            <person name="Chen T."/>
        </authorList>
    </citation>
    <scope>NUCLEOTIDE SEQUENCE</scope>
    <source>
        <strain evidence="4">Nanhai2018</strain>
        <tissue evidence="4">Muscle</tissue>
    </source>
</reference>
<dbReference type="InterPro" id="IPR013783">
    <property type="entry name" value="Ig-like_fold"/>
</dbReference>
<gene>
    <name evidence="4" type="ORF">HOLleu_32772</name>
</gene>
<proteinExistence type="predicted"/>
<keyword evidence="1" id="KW-1015">Disulfide bond</keyword>
<dbReference type="InterPro" id="IPR036179">
    <property type="entry name" value="Ig-like_dom_sf"/>
</dbReference>
<dbReference type="AlphaFoldDB" id="A0A9Q1BJD6"/>
<dbReference type="SUPFAM" id="SSF48726">
    <property type="entry name" value="Immunoglobulin"/>
    <property type="match status" value="2"/>
</dbReference>
<name>A0A9Q1BJD6_HOLLE</name>
<evidence type="ECO:0000313" key="5">
    <source>
        <dbReference type="Proteomes" id="UP001152320"/>
    </source>
</evidence>
<evidence type="ECO:0000313" key="4">
    <source>
        <dbReference type="EMBL" id="KAJ8027590.1"/>
    </source>
</evidence>
<sequence>MSPTSIILGCKVFLISCILQVCSCNSETDQKIIFSLQSTPVILGCQHESTKGNMWTHNGKIVFAGNNVIATHLKGTLLLLQNYSLFITSSSIFHDGLYKCIRNASNVEIYSLSVEVEPELFLSVNGRNVTNDTVIYADKIMAQCYATRSKPAVSITWIMNNNVMEPSNDECVPSERDNRLTYNCMSTLETQIKAKNGTLMCLTSNHSTFEAQLISVQFITTNIPQSNQIYLSCNQKLPIRDMQNISFGEKLCGDGYFNCWKATVACDNTIVVAKTLPGE</sequence>
<keyword evidence="2" id="KW-0732">Signal</keyword>
<protein>
    <recommendedName>
        <fullName evidence="3">Ig-like domain-containing protein</fullName>
    </recommendedName>
</protein>
<dbReference type="PROSITE" id="PS50835">
    <property type="entry name" value="IG_LIKE"/>
    <property type="match status" value="1"/>
</dbReference>